<protein>
    <recommendedName>
        <fullName evidence="3">OTU domain-containing protein</fullName>
    </recommendedName>
</protein>
<evidence type="ECO:0000256" key="1">
    <source>
        <dbReference type="SAM" id="Coils"/>
    </source>
</evidence>
<accession>A0AAD5HFC9</accession>
<keyword evidence="1" id="KW-0175">Coiled coil</keyword>
<organism evidence="4 5">
    <name type="scientific">Umbelopsis ramanniana AG</name>
    <dbReference type="NCBI Taxonomy" id="1314678"/>
    <lineage>
        <taxon>Eukaryota</taxon>
        <taxon>Fungi</taxon>
        <taxon>Fungi incertae sedis</taxon>
        <taxon>Mucoromycota</taxon>
        <taxon>Mucoromycotina</taxon>
        <taxon>Umbelopsidomycetes</taxon>
        <taxon>Umbelopsidales</taxon>
        <taxon>Umbelopsidaceae</taxon>
        <taxon>Umbelopsis</taxon>
    </lineage>
</organism>
<feature type="region of interest" description="Disordered" evidence="2">
    <location>
        <begin position="108"/>
        <end position="137"/>
    </location>
</feature>
<dbReference type="PANTHER" id="PTHR12419:SF10">
    <property type="entry name" value="DEUBIQUITINASE OTUD6B"/>
    <property type="match status" value="1"/>
</dbReference>
<dbReference type="GO" id="GO:0004843">
    <property type="term" value="F:cysteine-type deubiquitinase activity"/>
    <property type="evidence" value="ECO:0007669"/>
    <property type="project" value="TreeGrafter"/>
</dbReference>
<sequence length="359" mass="40861">MIRQKRRCLLIRSSHYSITVDMSNDDELREAVANALGNPEEDTIAAGAEVETVPSGETLDEMLTRHRKEIRQLNAETTALKKTATKGEKKKKKEVLTQIALMESEMNKRHEEELRQHQRVAGDPANVEPEQEDELNDGISLDRLNELTIEEGLAAPIATPELSDSKSRNKKPNRQKQRKERKEAQIQKMRDEADKEAEGQVDRGQLESEAIKELLVPMRLRVSEVAADGHCLYNAVSDQLAARYKVNATYKELRKEAADYIRGHPDDFIPFLYKDDGGMYTNDDLKQYCDELENTAVWGGQLEILALSKTRKAPFHIIQMGSPVLKISDDEFPSNQPIKLAYHKYLYSLGEHYNSLLDV</sequence>
<dbReference type="Proteomes" id="UP001206595">
    <property type="component" value="Unassembled WGS sequence"/>
</dbReference>
<dbReference type="PROSITE" id="PS50802">
    <property type="entry name" value="OTU"/>
    <property type="match status" value="1"/>
</dbReference>
<gene>
    <name evidence="4" type="ORF">K450DRAFT_236128</name>
</gene>
<evidence type="ECO:0000259" key="3">
    <source>
        <dbReference type="PROSITE" id="PS50802"/>
    </source>
</evidence>
<evidence type="ECO:0000256" key="2">
    <source>
        <dbReference type="SAM" id="MobiDB-lite"/>
    </source>
</evidence>
<dbReference type="EMBL" id="MU620911">
    <property type="protein sequence ID" value="KAI8580546.1"/>
    <property type="molecule type" value="Genomic_DNA"/>
</dbReference>
<reference evidence="4" key="1">
    <citation type="submission" date="2021-06" db="EMBL/GenBank/DDBJ databases">
        <authorList>
            <consortium name="DOE Joint Genome Institute"/>
            <person name="Mondo S.J."/>
            <person name="Amses K.R."/>
            <person name="Simmons D.R."/>
            <person name="Longcore J.E."/>
            <person name="Seto K."/>
            <person name="Alves G.H."/>
            <person name="Bonds A.E."/>
            <person name="Quandt C.A."/>
            <person name="Davis W.J."/>
            <person name="Chang Y."/>
            <person name="Letcher P.M."/>
            <person name="Powell M.J."/>
            <person name="Kuo A."/>
            <person name="Labutti K."/>
            <person name="Pangilinan J."/>
            <person name="Andreopoulos W."/>
            <person name="Tritt A."/>
            <person name="Riley R."/>
            <person name="Hundley H."/>
            <person name="Johnson J."/>
            <person name="Lipzen A."/>
            <person name="Barry K."/>
            <person name="Berbee M.L."/>
            <person name="Buchler N.E."/>
            <person name="Grigoriev I.V."/>
            <person name="Spatafora J.W."/>
            <person name="Stajich J.E."/>
            <person name="James T.Y."/>
        </authorList>
    </citation>
    <scope>NUCLEOTIDE SEQUENCE</scope>
    <source>
        <strain evidence="4">AG</strain>
    </source>
</reference>
<dbReference type="AlphaFoldDB" id="A0AAD5HFC9"/>
<dbReference type="RefSeq" id="XP_051445550.1">
    <property type="nucleotide sequence ID" value="XM_051588204.1"/>
</dbReference>
<feature type="coiled-coil region" evidence="1">
    <location>
        <begin position="56"/>
        <end position="83"/>
    </location>
</feature>
<dbReference type="InterPro" id="IPR038765">
    <property type="entry name" value="Papain-like_cys_pep_sf"/>
</dbReference>
<feature type="compositionally biased region" description="Basic residues" evidence="2">
    <location>
        <begin position="168"/>
        <end position="179"/>
    </location>
</feature>
<dbReference type="InterPro" id="IPR050704">
    <property type="entry name" value="Peptidase_C85-like"/>
</dbReference>
<keyword evidence="5" id="KW-1185">Reference proteome</keyword>
<dbReference type="CDD" id="cd22748">
    <property type="entry name" value="OTU_OTUD6-like"/>
    <property type="match status" value="1"/>
</dbReference>
<reference evidence="4" key="2">
    <citation type="journal article" date="2022" name="Proc. Natl. Acad. Sci. U.S.A.">
        <title>Diploid-dominant life cycles characterize the early evolution of Fungi.</title>
        <authorList>
            <person name="Amses K.R."/>
            <person name="Simmons D.R."/>
            <person name="Longcore J.E."/>
            <person name="Mondo S.J."/>
            <person name="Seto K."/>
            <person name="Jeronimo G.H."/>
            <person name="Bonds A.E."/>
            <person name="Quandt C.A."/>
            <person name="Davis W.J."/>
            <person name="Chang Y."/>
            <person name="Federici B.A."/>
            <person name="Kuo A."/>
            <person name="LaButti K."/>
            <person name="Pangilinan J."/>
            <person name="Andreopoulos W."/>
            <person name="Tritt A."/>
            <person name="Riley R."/>
            <person name="Hundley H."/>
            <person name="Johnson J."/>
            <person name="Lipzen A."/>
            <person name="Barry K."/>
            <person name="Lang B.F."/>
            <person name="Cuomo C.A."/>
            <person name="Buchler N.E."/>
            <person name="Grigoriev I.V."/>
            <person name="Spatafora J.W."/>
            <person name="Stajich J.E."/>
            <person name="James T.Y."/>
        </authorList>
    </citation>
    <scope>NUCLEOTIDE SEQUENCE</scope>
    <source>
        <strain evidence="4">AG</strain>
    </source>
</reference>
<comment type="caution">
    <text evidence="4">The sequence shown here is derived from an EMBL/GenBank/DDBJ whole genome shotgun (WGS) entry which is preliminary data.</text>
</comment>
<feature type="compositionally biased region" description="Basic and acidic residues" evidence="2">
    <location>
        <begin position="180"/>
        <end position="204"/>
    </location>
</feature>
<dbReference type="PANTHER" id="PTHR12419">
    <property type="entry name" value="OTU DOMAIN CONTAINING PROTEIN"/>
    <property type="match status" value="1"/>
</dbReference>
<feature type="region of interest" description="Disordered" evidence="2">
    <location>
        <begin position="155"/>
        <end position="204"/>
    </location>
</feature>
<dbReference type="SUPFAM" id="SSF54001">
    <property type="entry name" value="Cysteine proteinases"/>
    <property type="match status" value="1"/>
</dbReference>
<dbReference type="GeneID" id="75913549"/>
<dbReference type="Pfam" id="PF02338">
    <property type="entry name" value="OTU"/>
    <property type="match status" value="1"/>
</dbReference>
<dbReference type="GO" id="GO:0016579">
    <property type="term" value="P:protein deubiquitination"/>
    <property type="evidence" value="ECO:0007669"/>
    <property type="project" value="TreeGrafter"/>
</dbReference>
<name>A0AAD5HFC9_UMBRA</name>
<dbReference type="InterPro" id="IPR003323">
    <property type="entry name" value="OTU_dom"/>
</dbReference>
<feature type="domain" description="OTU" evidence="3">
    <location>
        <begin position="220"/>
        <end position="359"/>
    </location>
</feature>
<proteinExistence type="predicted"/>
<dbReference type="Gene3D" id="3.90.70.80">
    <property type="match status" value="1"/>
</dbReference>
<evidence type="ECO:0000313" key="4">
    <source>
        <dbReference type="EMBL" id="KAI8580546.1"/>
    </source>
</evidence>
<evidence type="ECO:0000313" key="5">
    <source>
        <dbReference type="Proteomes" id="UP001206595"/>
    </source>
</evidence>